<keyword evidence="4" id="KW-1001">Plastid inner membrane</keyword>
<evidence type="ECO:0000256" key="2">
    <source>
        <dbReference type="ARBA" id="ARBA00007349"/>
    </source>
</evidence>
<dbReference type="InterPro" id="IPR030676">
    <property type="entry name" value="CitT-rel"/>
</dbReference>
<feature type="region of interest" description="Disordered" evidence="7">
    <location>
        <begin position="1"/>
        <end position="45"/>
    </location>
</feature>
<keyword evidence="6 8" id="KW-0472">Membrane</keyword>
<dbReference type="PANTHER" id="PTHR42826">
    <property type="entry name" value="DICARBOXYLATE TRANSPORTER 2.1, CHLOROPLASTIC"/>
    <property type="match status" value="1"/>
</dbReference>
<evidence type="ECO:0000256" key="5">
    <source>
        <dbReference type="ARBA" id="ARBA00022989"/>
    </source>
</evidence>
<proteinExistence type="inferred from homology"/>
<feature type="transmembrane region" description="Helical" evidence="8">
    <location>
        <begin position="429"/>
        <end position="450"/>
    </location>
</feature>
<feature type="transmembrane region" description="Helical" evidence="8">
    <location>
        <begin position="372"/>
        <end position="393"/>
    </location>
</feature>
<accession>A0ABP0LQ43</accession>
<reference evidence="9 10" key="1">
    <citation type="submission" date="2024-02" db="EMBL/GenBank/DDBJ databases">
        <authorList>
            <person name="Chen Y."/>
            <person name="Shah S."/>
            <person name="Dougan E. K."/>
            <person name="Thang M."/>
            <person name="Chan C."/>
        </authorList>
    </citation>
    <scope>NUCLEOTIDE SEQUENCE [LARGE SCALE GENOMIC DNA]</scope>
</reference>
<evidence type="ECO:0000313" key="9">
    <source>
        <dbReference type="EMBL" id="CAK9040462.1"/>
    </source>
</evidence>
<evidence type="ECO:0000256" key="6">
    <source>
        <dbReference type="ARBA" id="ARBA00023136"/>
    </source>
</evidence>
<evidence type="ECO:0000256" key="1">
    <source>
        <dbReference type="ARBA" id="ARBA00004478"/>
    </source>
</evidence>
<feature type="transmembrane region" description="Helical" evidence="8">
    <location>
        <begin position="547"/>
        <end position="569"/>
    </location>
</feature>
<dbReference type="Proteomes" id="UP001642484">
    <property type="component" value="Unassembled WGS sequence"/>
</dbReference>
<dbReference type="NCBIfam" id="TIGR00785">
    <property type="entry name" value="dass"/>
    <property type="match status" value="1"/>
</dbReference>
<feature type="transmembrane region" description="Helical" evidence="8">
    <location>
        <begin position="399"/>
        <end position="417"/>
    </location>
</feature>
<feature type="compositionally biased region" description="Low complexity" evidence="7">
    <location>
        <begin position="1"/>
        <end position="16"/>
    </location>
</feature>
<dbReference type="InterPro" id="IPR001898">
    <property type="entry name" value="SLC13A/DASS"/>
</dbReference>
<keyword evidence="5 8" id="KW-1133">Transmembrane helix</keyword>
<sequence>MHGAQAAIRHAARAGATPRSGPRRPVTPLKERNRSPGGSGVSPVRPWVVAGLPVLLRKAKAQPEQRPGPKRPLKAPVLRVPRESEALADEPGEAKVLSKNEGTGERWKGCKVGPSAVSVGIGLFIRYVLPIPTGVSQQGWSMLALFVATVAGIVTRPLPSPGVAFCAFAVGLATHTLSFQDGVKAFTDEVLWLVVLAFFFTKGFAKTGLGERIALSIVRVLGGTTLGLAYGLNLAEGVLAAGMPSSAARAAGIFYPLVDAVAKACSGGKKDSTGGFLIQSAFQATGNSSSLWLYGAATNLLMLRLAAELGYVVNAPFTSWLKASCVPALAAMVLTPLVAFVAMPPKVKRTPEAPKEAKKKLRAMGPMSKDELILVSVILGMLTLWAGSSSFGIPAVHTAVMGLSVLLATGVLSWSDCAREEGAWTTMTWFGILVSMSGMLNKLGVVRWLATELSLKITALGLFRGEAFLLLLLLYILLHYIFASQAAHISALYLPFVAMMVDTGTPPMAAVFSLAFASNLFGSITPYSSAQAPVFFGGGYVSLKDWYRLGLVFIIFNIIIWVGVGSLWWKVIGIY</sequence>
<keyword evidence="3 8" id="KW-0812">Transmembrane</keyword>
<organism evidence="9 10">
    <name type="scientific">Durusdinium trenchii</name>
    <dbReference type="NCBI Taxonomy" id="1381693"/>
    <lineage>
        <taxon>Eukaryota</taxon>
        <taxon>Sar</taxon>
        <taxon>Alveolata</taxon>
        <taxon>Dinophyceae</taxon>
        <taxon>Suessiales</taxon>
        <taxon>Symbiodiniaceae</taxon>
        <taxon>Durusdinium</taxon>
    </lineage>
</organism>
<comment type="subcellular location">
    <subcellularLocation>
        <location evidence="1">Plastid</location>
        <location evidence="1">Chloroplast inner membrane</location>
        <topology evidence="1">Multi-pass membrane protein</topology>
    </subcellularLocation>
</comment>
<evidence type="ECO:0000256" key="8">
    <source>
        <dbReference type="SAM" id="Phobius"/>
    </source>
</evidence>
<dbReference type="Pfam" id="PF00939">
    <property type="entry name" value="Na_sulph_symp"/>
    <property type="match status" value="1"/>
</dbReference>
<feature type="transmembrane region" description="Helical" evidence="8">
    <location>
        <begin position="319"/>
        <end position="342"/>
    </location>
</feature>
<evidence type="ECO:0000313" key="10">
    <source>
        <dbReference type="Proteomes" id="UP001642484"/>
    </source>
</evidence>
<feature type="transmembrane region" description="Helical" evidence="8">
    <location>
        <begin position="470"/>
        <end position="496"/>
    </location>
</feature>
<keyword evidence="4" id="KW-0934">Plastid</keyword>
<comment type="similarity">
    <text evidence="2">Belongs to the SLC13A/DASS transporter (TC 2.A.47) family. DIT1 subfamily.</text>
</comment>
<protein>
    <submittedName>
        <fullName evidence="9">Uncharacterized protein</fullName>
    </submittedName>
</protein>
<comment type="caution">
    <text evidence="9">The sequence shown here is derived from an EMBL/GenBank/DDBJ whole genome shotgun (WGS) entry which is preliminary data.</text>
</comment>
<evidence type="ECO:0000256" key="4">
    <source>
        <dbReference type="ARBA" id="ARBA00022780"/>
    </source>
</evidence>
<dbReference type="EMBL" id="CAXAMN010013335">
    <property type="protein sequence ID" value="CAK9040462.1"/>
    <property type="molecule type" value="Genomic_DNA"/>
</dbReference>
<keyword evidence="10" id="KW-1185">Reference proteome</keyword>
<evidence type="ECO:0000256" key="3">
    <source>
        <dbReference type="ARBA" id="ARBA00022692"/>
    </source>
</evidence>
<gene>
    <name evidence="9" type="ORF">CCMP2556_LOCUS21779</name>
</gene>
<name>A0ABP0LQ43_9DINO</name>
<evidence type="ECO:0000256" key="7">
    <source>
        <dbReference type="SAM" id="MobiDB-lite"/>
    </source>
</evidence>